<feature type="compositionally biased region" description="Basic and acidic residues" evidence="6">
    <location>
        <begin position="72"/>
        <end position="87"/>
    </location>
</feature>
<accession>A0A086TEU6</accession>
<gene>
    <name evidence="10" type="ORF">ACRE_011780</name>
</gene>
<dbReference type="PANTHER" id="PTHR44653">
    <property type="entry name" value="DNAJ HOMOLOG SUBFAMILY C MEMBER 1"/>
    <property type="match status" value="1"/>
</dbReference>
<sequence>MKVSYLSIGLLALFSPLTAAWSKEDREIFRIRDEISAHETDPAATFYDILGVPPSASHDDITKAYRQKTRSLHPDKVKQKLKTEGAKSKGKQKKAPSQAEVNAAVKEASEAQARLSLIAKILRGPNRDRYDHFLAHGFPLWKGTDYYYNRYRPGLGTAVIGVFLLGGGAVHYLILYMSWKRQKEFLERYIKFARNAAWGASSMNIPGVDSVPAPAPAPQADDDEEGPPQPMNRKQRRMQEQERKREGGRVPGKKARKAKSTSSSRDASAAPSGVRKRVVAENGKVLVVDSLGDVYLEEQDEEGNVNEFLLDIDELVRPTFKDTAIVRVPLWVLRSTFGRLLGKTAGGEEEKAEDHDVVDDDSDSPQRTPSSDSAGEDFELLDKSTDSLAKAAKATGAQKGGKPSKRKGKKR</sequence>
<dbReference type="AlphaFoldDB" id="A0A086TEU6"/>
<dbReference type="SMART" id="SM00271">
    <property type="entry name" value="DnaJ"/>
    <property type="match status" value="1"/>
</dbReference>
<protein>
    <submittedName>
        <fullName evidence="10">Putative J domain-containing protein-like protein</fullName>
    </submittedName>
</protein>
<dbReference type="CDD" id="cd06257">
    <property type="entry name" value="DnaJ"/>
    <property type="match status" value="1"/>
</dbReference>
<keyword evidence="11" id="KW-1185">Reference proteome</keyword>
<evidence type="ECO:0000313" key="10">
    <source>
        <dbReference type="EMBL" id="KFH47878.1"/>
    </source>
</evidence>
<evidence type="ECO:0000313" key="11">
    <source>
        <dbReference type="Proteomes" id="UP000029964"/>
    </source>
</evidence>
<keyword evidence="2 8" id="KW-0732">Signal</keyword>
<feature type="signal peptide" evidence="8">
    <location>
        <begin position="1"/>
        <end position="20"/>
    </location>
</feature>
<evidence type="ECO:0000259" key="9">
    <source>
        <dbReference type="PROSITE" id="PS50076"/>
    </source>
</evidence>
<keyword evidence="4 7" id="KW-0472">Membrane</keyword>
<evidence type="ECO:0000256" key="7">
    <source>
        <dbReference type="SAM" id="Phobius"/>
    </source>
</evidence>
<dbReference type="HOGENOM" id="CLU_037236_1_0_1"/>
<dbReference type="Proteomes" id="UP000029964">
    <property type="component" value="Unassembled WGS sequence"/>
</dbReference>
<feature type="transmembrane region" description="Helical" evidence="7">
    <location>
        <begin position="158"/>
        <end position="179"/>
    </location>
</feature>
<comment type="subcellular location">
    <subcellularLocation>
        <location evidence="5">Endomembrane system</location>
        <topology evidence="5">Single-pass membrane protein</topology>
    </subcellularLocation>
</comment>
<feature type="compositionally biased region" description="Basic residues" evidence="6">
    <location>
        <begin position="402"/>
        <end position="411"/>
    </location>
</feature>
<evidence type="ECO:0000256" key="2">
    <source>
        <dbReference type="ARBA" id="ARBA00022729"/>
    </source>
</evidence>
<evidence type="ECO:0000256" key="5">
    <source>
        <dbReference type="ARBA" id="ARBA00037847"/>
    </source>
</evidence>
<dbReference type="GO" id="GO:0012505">
    <property type="term" value="C:endomembrane system"/>
    <property type="evidence" value="ECO:0007669"/>
    <property type="project" value="UniProtKB-SubCell"/>
</dbReference>
<dbReference type="SUPFAM" id="SSF46565">
    <property type="entry name" value="Chaperone J-domain"/>
    <property type="match status" value="1"/>
</dbReference>
<evidence type="ECO:0000256" key="3">
    <source>
        <dbReference type="ARBA" id="ARBA00022989"/>
    </source>
</evidence>
<feature type="compositionally biased region" description="Low complexity" evidence="6">
    <location>
        <begin position="389"/>
        <end position="401"/>
    </location>
</feature>
<proteinExistence type="predicted"/>
<dbReference type="PANTHER" id="PTHR44653:SF2">
    <property type="entry name" value="DNAJ HOMOLOG SUBFAMILY C MEMBER 1"/>
    <property type="match status" value="1"/>
</dbReference>
<keyword evidence="3 7" id="KW-1133">Transmembrane helix</keyword>
<feature type="compositionally biased region" description="Low complexity" evidence="6">
    <location>
        <begin position="260"/>
        <end position="270"/>
    </location>
</feature>
<dbReference type="OrthoDB" id="413400at2759"/>
<evidence type="ECO:0000256" key="6">
    <source>
        <dbReference type="SAM" id="MobiDB-lite"/>
    </source>
</evidence>
<dbReference type="InterPro" id="IPR052606">
    <property type="entry name" value="DnaJ_domain_protein"/>
</dbReference>
<feature type="region of interest" description="Disordered" evidence="6">
    <location>
        <begin position="72"/>
        <end position="99"/>
    </location>
</feature>
<evidence type="ECO:0000256" key="4">
    <source>
        <dbReference type="ARBA" id="ARBA00023136"/>
    </source>
</evidence>
<reference evidence="11" key="1">
    <citation type="journal article" date="2014" name="Genome Announc.">
        <title>Genome sequence and annotation of Acremonium chrysogenum, producer of the beta-lactam antibiotic cephalosporin C.</title>
        <authorList>
            <person name="Terfehr D."/>
            <person name="Dahlmann T.A."/>
            <person name="Specht T."/>
            <person name="Zadra I."/>
            <person name="Kuernsteiner H."/>
            <person name="Kueck U."/>
        </authorList>
    </citation>
    <scope>NUCLEOTIDE SEQUENCE [LARGE SCALE GENOMIC DNA]</scope>
    <source>
        <strain evidence="11">ATCC 11550 / CBS 779.69 / DSM 880 / IAM 14645 / JCM 23072 / IMI 49137</strain>
    </source>
</reference>
<dbReference type="PROSITE" id="PS50076">
    <property type="entry name" value="DNAJ_2"/>
    <property type="match status" value="1"/>
</dbReference>
<feature type="compositionally biased region" description="Basic and acidic residues" evidence="6">
    <location>
        <begin position="346"/>
        <end position="355"/>
    </location>
</feature>
<dbReference type="STRING" id="857340.A0A086TEU6"/>
<name>A0A086TEU6_HAPC1</name>
<dbReference type="PRINTS" id="PR00625">
    <property type="entry name" value="JDOMAIN"/>
</dbReference>
<evidence type="ECO:0000256" key="8">
    <source>
        <dbReference type="SAM" id="SignalP"/>
    </source>
</evidence>
<feature type="compositionally biased region" description="Basic and acidic residues" evidence="6">
    <location>
        <begin position="237"/>
        <end position="248"/>
    </location>
</feature>
<dbReference type="Pfam" id="PF00226">
    <property type="entry name" value="DnaJ"/>
    <property type="match status" value="1"/>
</dbReference>
<dbReference type="EMBL" id="JPKY01000006">
    <property type="protein sequence ID" value="KFH47878.1"/>
    <property type="molecule type" value="Genomic_DNA"/>
</dbReference>
<feature type="domain" description="J" evidence="9">
    <location>
        <begin position="45"/>
        <end position="134"/>
    </location>
</feature>
<organism evidence="10 11">
    <name type="scientific">Hapsidospora chrysogenum (strain ATCC 11550 / CBS 779.69 / DSM 880 / IAM 14645 / JCM 23072 / IMI 49137)</name>
    <name type="common">Acremonium chrysogenum</name>
    <dbReference type="NCBI Taxonomy" id="857340"/>
    <lineage>
        <taxon>Eukaryota</taxon>
        <taxon>Fungi</taxon>
        <taxon>Dikarya</taxon>
        <taxon>Ascomycota</taxon>
        <taxon>Pezizomycotina</taxon>
        <taxon>Sordariomycetes</taxon>
        <taxon>Hypocreomycetidae</taxon>
        <taxon>Hypocreales</taxon>
        <taxon>Bionectriaceae</taxon>
        <taxon>Hapsidospora</taxon>
    </lineage>
</organism>
<feature type="chain" id="PRO_5001815661" evidence="8">
    <location>
        <begin position="21"/>
        <end position="411"/>
    </location>
</feature>
<dbReference type="InterPro" id="IPR036869">
    <property type="entry name" value="J_dom_sf"/>
</dbReference>
<dbReference type="InterPro" id="IPR001623">
    <property type="entry name" value="DnaJ_domain"/>
</dbReference>
<dbReference type="Gene3D" id="1.10.287.110">
    <property type="entry name" value="DnaJ domain"/>
    <property type="match status" value="1"/>
</dbReference>
<keyword evidence="1 7" id="KW-0812">Transmembrane</keyword>
<comment type="caution">
    <text evidence="10">The sequence shown here is derived from an EMBL/GenBank/DDBJ whole genome shotgun (WGS) entry which is preliminary data.</text>
</comment>
<feature type="region of interest" description="Disordered" evidence="6">
    <location>
        <begin position="344"/>
        <end position="411"/>
    </location>
</feature>
<evidence type="ECO:0000256" key="1">
    <source>
        <dbReference type="ARBA" id="ARBA00022692"/>
    </source>
</evidence>
<feature type="region of interest" description="Disordered" evidence="6">
    <location>
        <begin position="209"/>
        <end position="275"/>
    </location>
</feature>